<feature type="compositionally biased region" description="Low complexity" evidence="5">
    <location>
        <begin position="93"/>
        <end position="106"/>
    </location>
</feature>
<keyword evidence="3 6" id="KW-1133">Transmembrane helix</keyword>
<evidence type="ECO:0000259" key="7">
    <source>
        <dbReference type="Pfam" id="PF03151"/>
    </source>
</evidence>
<feature type="transmembrane region" description="Helical" evidence="6">
    <location>
        <begin position="458"/>
        <end position="479"/>
    </location>
</feature>
<feature type="compositionally biased region" description="Low complexity" evidence="5">
    <location>
        <begin position="142"/>
        <end position="154"/>
    </location>
</feature>
<dbReference type="OrthoDB" id="18894at2759"/>
<dbReference type="PANTHER" id="PTHR11132">
    <property type="entry name" value="SOLUTE CARRIER FAMILY 35"/>
    <property type="match status" value="1"/>
</dbReference>
<comment type="caution">
    <text evidence="8">The sequence shown here is derived from an EMBL/GenBank/DDBJ whole genome shotgun (WGS) entry which is preliminary data.</text>
</comment>
<feature type="transmembrane region" description="Helical" evidence="6">
    <location>
        <begin position="360"/>
        <end position="380"/>
    </location>
</feature>
<feature type="domain" description="Sugar phosphate transporter" evidence="7">
    <location>
        <begin position="364"/>
        <end position="662"/>
    </location>
</feature>
<feature type="compositionally biased region" description="Acidic residues" evidence="5">
    <location>
        <begin position="127"/>
        <end position="141"/>
    </location>
</feature>
<dbReference type="Pfam" id="PF03151">
    <property type="entry name" value="TPT"/>
    <property type="match status" value="1"/>
</dbReference>
<feature type="transmembrane region" description="Helical" evidence="6">
    <location>
        <begin position="582"/>
        <end position="606"/>
    </location>
</feature>
<accession>A0A9P7XYG4</accession>
<feature type="compositionally biased region" description="Acidic residues" evidence="5">
    <location>
        <begin position="783"/>
        <end position="792"/>
    </location>
</feature>
<evidence type="ECO:0000256" key="2">
    <source>
        <dbReference type="ARBA" id="ARBA00022692"/>
    </source>
</evidence>
<evidence type="ECO:0000256" key="5">
    <source>
        <dbReference type="SAM" id="MobiDB-lite"/>
    </source>
</evidence>
<proteinExistence type="predicted"/>
<feature type="region of interest" description="Disordered" evidence="5">
    <location>
        <begin position="1"/>
        <end position="330"/>
    </location>
</feature>
<comment type="subcellular location">
    <subcellularLocation>
        <location evidence="1">Membrane</location>
        <topology evidence="1">Multi-pass membrane protein</topology>
    </subcellularLocation>
</comment>
<keyword evidence="4 6" id="KW-0472">Membrane</keyword>
<evidence type="ECO:0000256" key="3">
    <source>
        <dbReference type="ARBA" id="ARBA00022989"/>
    </source>
</evidence>
<feature type="compositionally biased region" description="Basic residues" evidence="5">
    <location>
        <begin position="303"/>
        <end position="319"/>
    </location>
</feature>
<feature type="compositionally biased region" description="Low complexity" evidence="5">
    <location>
        <begin position="220"/>
        <end position="229"/>
    </location>
</feature>
<dbReference type="InterPro" id="IPR037185">
    <property type="entry name" value="EmrE-like"/>
</dbReference>
<dbReference type="GO" id="GO:0016020">
    <property type="term" value="C:membrane"/>
    <property type="evidence" value="ECO:0007669"/>
    <property type="project" value="UniProtKB-SubCell"/>
</dbReference>
<feature type="transmembrane region" description="Helical" evidence="6">
    <location>
        <begin position="509"/>
        <end position="530"/>
    </location>
</feature>
<dbReference type="AlphaFoldDB" id="A0A9P7XYG4"/>
<protein>
    <submittedName>
        <fullName evidence="8">Triose-phosphate Transporter</fullName>
    </submittedName>
</protein>
<evidence type="ECO:0000256" key="1">
    <source>
        <dbReference type="ARBA" id="ARBA00004141"/>
    </source>
</evidence>
<feature type="compositionally biased region" description="Basic residues" evidence="5">
    <location>
        <begin position="265"/>
        <end position="276"/>
    </location>
</feature>
<dbReference type="InterPro" id="IPR050186">
    <property type="entry name" value="TPT_transporter"/>
</dbReference>
<dbReference type="EMBL" id="JAHRHY010000006">
    <property type="protein sequence ID" value="KAG9068503.1"/>
    <property type="molecule type" value="Genomic_DNA"/>
</dbReference>
<evidence type="ECO:0000313" key="9">
    <source>
        <dbReference type="Proteomes" id="UP000707451"/>
    </source>
</evidence>
<reference evidence="8" key="1">
    <citation type="submission" date="2021-06" db="EMBL/GenBank/DDBJ databases">
        <title>Genome Sequence of Mortierella hyaline Strain SCG-10, a Cold-Adapted, Nitrate-Reducing Fungus Isolated from Soil in Minnesota, USA.</title>
        <authorList>
            <person name="Aldossari N."/>
        </authorList>
    </citation>
    <scope>NUCLEOTIDE SEQUENCE</scope>
    <source>
        <strain evidence="8">SCG-10</strain>
    </source>
</reference>
<feature type="compositionally biased region" description="Polar residues" evidence="5">
    <location>
        <begin position="1"/>
        <end position="16"/>
    </location>
</feature>
<feature type="compositionally biased region" description="Basic and acidic residues" evidence="5">
    <location>
        <begin position="695"/>
        <end position="713"/>
    </location>
</feature>
<feature type="transmembrane region" description="Helical" evidence="6">
    <location>
        <begin position="392"/>
        <end position="417"/>
    </location>
</feature>
<feature type="transmembrane region" description="Helical" evidence="6">
    <location>
        <begin position="486"/>
        <end position="503"/>
    </location>
</feature>
<organism evidence="8 9">
    <name type="scientific">Linnemannia hyalina</name>
    <dbReference type="NCBI Taxonomy" id="64524"/>
    <lineage>
        <taxon>Eukaryota</taxon>
        <taxon>Fungi</taxon>
        <taxon>Fungi incertae sedis</taxon>
        <taxon>Mucoromycota</taxon>
        <taxon>Mortierellomycotina</taxon>
        <taxon>Mortierellomycetes</taxon>
        <taxon>Mortierellales</taxon>
        <taxon>Mortierellaceae</taxon>
        <taxon>Linnemannia</taxon>
    </lineage>
</organism>
<keyword evidence="9" id="KW-1185">Reference proteome</keyword>
<gene>
    <name evidence="8" type="primary">CAS42_3</name>
    <name evidence="8" type="ORF">KI688_010776</name>
</gene>
<evidence type="ECO:0000256" key="6">
    <source>
        <dbReference type="SAM" id="Phobius"/>
    </source>
</evidence>
<name>A0A9P7XYG4_9FUNG</name>
<feature type="region of interest" description="Disordered" evidence="5">
    <location>
        <begin position="692"/>
        <end position="802"/>
    </location>
</feature>
<feature type="compositionally biased region" description="Basic and acidic residues" evidence="5">
    <location>
        <begin position="277"/>
        <end position="286"/>
    </location>
</feature>
<feature type="transmembrane region" description="Helical" evidence="6">
    <location>
        <begin position="618"/>
        <end position="640"/>
    </location>
</feature>
<keyword evidence="2 6" id="KW-0812">Transmembrane</keyword>
<feature type="compositionally biased region" description="Basic and acidic residues" evidence="5">
    <location>
        <begin position="113"/>
        <end position="126"/>
    </location>
</feature>
<feature type="compositionally biased region" description="Acidic residues" evidence="5">
    <location>
        <begin position="287"/>
        <end position="296"/>
    </location>
</feature>
<feature type="transmembrane region" description="Helical" evidence="6">
    <location>
        <begin position="551"/>
        <end position="570"/>
    </location>
</feature>
<evidence type="ECO:0000313" key="8">
    <source>
        <dbReference type="EMBL" id="KAG9068503.1"/>
    </source>
</evidence>
<evidence type="ECO:0000256" key="4">
    <source>
        <dbReference type="ARBA" id="ARBA00023136"/>
    </source>
</evidence>
<dbReference type="Proteomes" id="UP000707451">
    <property type="component" value="Unassembled WGS sequence"/>
</dbReference>
<dbReference type="SUPFAM" id="SSF103481">
    <property type="entry name" value="Multidrug resistance efflux transporter EmrE"/>
    <property type="match status" value="1"/>
</dbReference>
<feature type="compositionally biased region" description="Acidic residues" evidence="5">
    <location>
        <begin position="189"/>
        <end position="199"/>
    </location>
</feature>
<sequence length="802" mass="86910">MASYNNTKEQTMTAEQATAPTTGAPGGRRGGGGGGGGREAVPFSSRPQNPFNADEEEDPFQPHFNHEHELRQQQHHQPFIDITSDSYSPVPPVVANNSNNNNAKNPFADVSGEPERRGRGHARGEADNDSFESDTEEDDYGDSLSDYTSSSSGDDGFGTDSDDGDGGHGSLKKKRAAGALADTSYREPEDGDDDDEQEDTQQLLLSSNNTKMGGMGMGMRVGETGTGTMIGLDLEPHGDGRAFGFGHGQQKDEYDTLPLSTVNSRGRRKHRRRHRQRKEDGDIHEEYEGDDDDEADETGRVGRSGKRKSRGSKKKRRRDGRAGAGSAVAGDGGDTPILGLGAIRAEQVAAIAKKQARVQMAWNAFYVFAWYSCSTALSFYNKWLFSPQHHNFQFPLFTTSLHMVAQFALSSLTLFLLPAMRPKVSPSPKDFGTKIVPCAVASGLDIGLSNSSLKTITLAFYTMCKSSSLAFVLLFAFLFRLERPTWTLAGVIGVICVGLFMMVMSEVDFVLIGFIQVMAAAVLGGLRWSLTQMLLERTDTKSGSLANPISTIFFLSPIMGVCLCIVAGIFEGFGTIFGSPFFATAGSAMGTLGLLFLGGVFAFMMVLAEFNLIARTSVVTLSVLGIVKEVVTIVISSLVFHDHLTLVNIMGLFVTLTGIGFYHFMKLRQMKSKARRAAKELADTELANAVKKKERALERQRRREEKHARRQGDHGIAGGLGLRMTGGTLDPSLEDDEVDNPFRDRRGIRGGGGGGEEELPWNHSLPSGATLQKQQSQQHQEEDAFVLDDDEVVVVGGGGGGK</sequence>
<dbReference type="InterPro" id="IPR004853">
    <property type="entry name" value="Sugar_P_trans_dom"/>
</dbReference>
<feature type="compositionally biased region" description="Gly residues" evidence="5">
    <location>
        <begin position="24"/>
        <end position="38"/>
    </location>
</feature>
<feature type="transmembrane region" description="Helical" evidence="6">
    <location>
        <begin position="646"/>
        <end position="665"/>
    </location>
</feature>